<organism evidence="3 4">
    <name type="scientific">Mustela putorius furo</name>
    <name type="common">European domestic ferret</name>
    <name type="synonym">Mustela furo</name>
    <dbReference type="NCBI Taxonomy" id="9669"/>
    <lineage>
        <taxon>Eukaryota</taxon>
        <taxon>Metazoa</taxon>
        <taxon>Chordata</taxon>
        <taxon>Craniata</taxon>
        <taxon>Vertebrata</taxon>
        <taxon>Euteleostomi</taxon>
        <taxon>Mammalia</taxon>
        <taxon>Eutheria</taxon>
        <taxon>Laurasiatheria</taxon>
        <taxon>Carnivora</taxon>
        <taxon>Caniformia</taxon>
        <taxon>Musteloidea</taxon>
        <taxon>Mustelidae</taxon>
        <taxon>Mustelinae</taxon>
        <taxon>Mustela</taxon>
    </lineage>
</organism>
<gene>
    <name evidence="4" type="primary">PLEKHN1</name>
</gene>
<dbReference type="KEGG" id="mpuf:101677017"/>
<feature type="domain" description="PH" evidence="2">
    <location>
        <begin position="426"/>
        <end position="523"/>
    </location>
</feature>
<dbReference type="AlphaFoldDB" id="A0A8U0NMU2"/>
<dbReference type="PANTHER" id="PTHR46882">
    <property type="entry name" value="PLECKSTRIN HOMOLOGY DOMAIN-CONTAINING FAMILY N MEMBER 1"/>
    <property type="match status" value="1"/>
</dbReference>
<dbReference type="GO" id="GO:1901612">
    <property type="term" value="F:cardiolipin binding"/>
    <property type="evidence" value="ECO:0007669"/>
    <property type="project" value="InterPro"/>
</dbReference>
<dbReference type="InterPro" id="IPR001849">
    <property type="entry name" value="PH_domain"/>
</dbReference>
<evidence type="ECO:0000313" key="4">
    <source>
        <dbReference type="RefSeq" id="XP_012905855.1"/>
    </source>
</evidence>
<feature type="region of interest" description="Disordered" evidence="1">
    <location>
        <begin position="29"/>
        <end position="133"/>
    </location>
</feature>
<feature type="region of interest" description="Disordered" evidence="1">
    <location>
        <begin position="686"/>
        <end position="807"/>
    </location>
</feature>
<evidence type="ECO:0000313" key="3">
    <source>
        <dbReference type="Proteomes" id="UP000000715"/>
    </source>
</evidence>
<dbReference type="GO" id="GO:0061158">
    <property type="term" value="P:3'-UTR-mediated mRNA destabilization"/>
    <property type="evidence" value="ECO:0007669"/>
    <property type="project" value="TreeGrafter"/>
</dbReference>
<proteinExistence type="predicted"/>
<dbReference type="GO" id="GO:0001666">
    <property type="term" value="P:response to hypoxia"/>
    <property type="evidence" value="ECO:0007669"/>
    <property type="project" value="TreeGrafter"/>
</dbReference>
<dbReference type="SUPFAM" id="SSF50729">
    <property type="entry name" value="PH domain-like"/>
    <property type="match status" value="2"/>
</dbReference>
<name>A0A8U0NMU2_MUSPF</name>
<sequence length="807" mass="87027">MTQNVAFRWNMMCALHEEGWYWGEGALGSQSPNRRQPGLSVGRPSIHKPGFRSSSHTDWRPRQALPAGPGEKTPPHQPPTPAWPAGIEDPSQSTESLGPRSGLGPSQKGSTLIRPLGKGQDFPELRLGGGTGVSVRRDPVDLLHSVLPPLPPMGNNHCVPQAPRRLRASFSRKPSLKGNREDGARKLAGLLGTEAGPDLDTTADKIFYYIPGPDLRGLESQPENLEQPFLSVFKKGRRRVPVRDLGKVVHYAKVQLRFQHSQDVSDCYLELFHSYLYFQARGSKGLAFQVGGSRQRGRPGVAGESSLLGGGYPCPPGSPSPPSLHVLWQGLLPLMELSVCPLEGSREHAFQITGPLPAPLHVLCPSQAELGHWLYHLEKQIALVRGPQLCHSVSLQGSPEGELPWTLQRRLIRLRAASGHRTAGSAVCASRVKLQHLPSQEQQDRLLVLYPSSLAIFSEEAEGLCFKGELPLSTIHVNLEEKEKQIRSFLIEGPLINTIRVLCASYEDYSHWLLCLQTISPRAGGAPSAGLPGLWGSTQVTGGGRGSLSSDGRTSWDSGCPAPPSTHTSHSLPESSVPPTTGCPARPVPDQADPGRTSTRRQRAELRRSSSSRSPRSEARTEEPSLATSLYLDLTKLSRQSLEDNPEAPDHSLKTPHSPLYADPYTPPATSYHKITDVQGLDEFLSAAQSSLGPESSSPFPSVPVSVPVSGPSSGLSGPHLLSKKGALQPRASQRHRGSVKGQGPLPPDSPQHAAPVQEVSPDPLPPPSGGHPPKSYGNFRDNASSPSHKRWPRGGPEPGGGLVQWI</sequence>
<evidence type="ECO:0000256" key="1">
    <source>
        <dbReference type="SAM" id="MobiDB-lite"/>
    </source>
</evidence>
<dbReference type="GO" id="GO:0005856">
    <property type="term" value="C:cytoskeleton"/>
    <property type="evidence" value="ECO:0007669"/>
    <property type="project" value="TreeGrafter"/>
</dbReference>
<dbReference type="GO" id="GO:0070300">
    <property type="term" value="F:phosphatidic acid binding"/>
    <property type="evidence" value="ECO:0007669"/>
    <property type="project" value="TreeGrafter"/>
</dbReference>
<keyword evidence="3" id="KW-1185">Reference proteome</keyword>
<feature type="compositionally biased region" description="Polar residues" evidence="1">
    <location>
        <begin position="565"/>
        <end position="579"/>
    </location>
</feature>
<dbReference type="GO" id="GO:0043065">
    <property type="term" value="P:positive regulation of apoptotic process"/>
    <property type="evidence" value="ECO:0007669"/>
    <property type="project" value="InterPro"/>
</dbReference>
<dbReference type="RefSeq" id="XP_012905855.1">
    <property type="nucleotide sequence ID" value="XM_013050401.2"/>
</dbReference>
<dbReference type="CTD" id="84069"/>
<evidence type="ECO:0000259" key="2">
    <source>
        <dbReference type="SMART" id="SM00233"/>
    </source>
</evidence>
<protein>
    <submittedName>
        <fullName evidence="4">Pleckstrin homology domain-containing family N member 1 isoform X1</fullName>
    </submittedName>
</protein>
<reference evidence="4" key="1">
    <citation type="submission" date="2025-08" db="UniProtKB">
        <authorList>
            <consortium name="RefSeq"/>
        </authorList>
    </citation>
    <scope>IDENTIFICATION</scope>
    <source>
        <tissue evidence="4">Brain</tissue>
    </source>
</reference>
<dbReference type="Gene3D" id="2.30.29.30">
    <property type="entry name" value="Pleckstrin-homology domain (PH domain)/Phosphotyrosine-binding domain (PTB)"/>
    <property type="match status" value="2"/>
</dbReference>
<dbReference type="OrthoDB" id="9936524at2759"/>
<dbReference type="InterPro" id="IPR042835">
    <property type="entry name" value="PLEKHN1"/>
</dbReference>
<feature type="compositionally biased region" description="Gly residues" evidence="1">
    <location>
        <begin position="797"/>
        <end position="807"/>
    </location>
</feature>
<dbReference type="InterPro" id="IPR011993">
    <property type="entry name" value="PH-like_dom_sf"/>
</dbReference>
<dbReference type="SMART" id="SM00233">
    <property type="entry name" value="PH"/>
    <property type="match status" value="2"/>
</dbReference>
<dbReference type="Proteomes" id="UP000000715">
    <property type="component" value="Unplaced"/>
</dbReference>
<feature type="region of interest" description="Disordered" evidence="1">
    <location>
        <begin position="534"/>
        <end position="672"/>
    </location>
</feature>
<dbReference type="PANTHER" id="PTHR46882:SF1">
    <property type="entry name" value="PLECKSTRIN HOMOLOGY DOMAIN-CONTAINING FAMILY N MEMBER 1"/>
    <property type="match status" value="1"/>
</dbReference>
<feature type="compositionally biased region" description="Low complexity" evidence="1">
    <location>
        <begin position="693"/>
        <end position="719"/>
    </location>
</feature>
<dbReference type="GeneID" id="101677017"/>
<accession>A0A8U0NMU2</accession>
<feature type="domain" description="PH" evidence="2">
    <location>
        <begin position="248"/>
        <end position="384"/>
    </location>
</feature>
<dbReference type="GO" id="GO:0031966">
    <property type="term" value="C:mitochondrial membrane"/>
    <property type="evidence" value="ECO:0007669"/>
    <property type="project" value="TreeGrafter"/>
</dbReference>
<dbReference type="GO" id="GO:1901981">
    <property type="term" value="F:phosphatidylinositol phosphate binding"/>
    <property type="evidence" value="ECO:0007669"/>
    <property type="project" value="TreeGrafter"/>
</dbReference>
<dbReference type="GO" id="GO:0001786">
    <property type="term" value="F:phosphatidylserine binding"/>
    <property type="evidence" value="ECO:0007669"/>
    <property type="project" value="TreeGrafter"/>
</dbReference>